<comment type="similarity">
    <text evidence="2 17">Belongs to the UppP family.</text>
</comment>
<evidence type="ECO:0000256" key="2">
    <source>
        <dbReference type="ARBA" id="ARBA00010621"/>
    </source>
</evidence>
<dbReference type="NCBIfam" id="NF001390">
    <property type="entry name" value="PRK00281.1-4"/>
    <property type="match status" value="1"/>
</dbReference>
<protein>
    <recommendedName>
        <fullName evidence="4 17">Undecaprenyl-diphosphatase</fullName>
        <ecNumber evidence="3 17">3.6.1.27</ecNumber>
    </recommendedName>
    <alternativeName>
        <fullName evidence="15 17">Bacitracin resistance protein</fullName>
    </alternativeName>
    <alternativeName>
        <fullName evidence="14 17">Undecaprenyl pyrophosphate phosphatase</fullName>
    </alternativeName>
</protein>
<dbReference type="GO" id="GO:0005886">
    <property type="term" value="C:plasma membrane"/>
    <property type="evidence" value="ECO:0007669"/>
    <property type="project" value="UniProtKB-SubCell"/>
</dbReference>
<keyword evidence="13 17" id="KW-0961">Cell wall biogenesis/degradation</keyword>
<evidence type="ECO:0000313" key="18">
    <source>
        <dbReference type="EMBL" id="EGO62599.1"/>
    </source>
</evidence>
<dbReference type="PANTHER" id="PTHR30622:SF3">
    <property type="entry name" value="UNDECAPRENYL-DIPHOSPHATASE"/>
    <property type="match status" value="1"/>
</dbReference>
<sequence>MNEIIIAIIIGIVEGLTEFLPISSTGHMILVGSLLGFEGEKAAVFSVFIQLGAILSVLILYWDKFLRLLDFRSPIGRRELTPWHVAAGIVPVLGIGFFLHKPIKAYLFSPFTVIIGLVAGSILMLAAEKIAKRPQTRELDEITLRQAFFVGLFQILSLWPGFSRSGSTIAGGLLFSMSRKAAAEFSFIIAVPIMAIACVYDLLKIWSQLNTNDLAMLAVGFVTAFIVAWLSIIWFLRFLNRSTLTSFAYYRLAVAALSYYWFFGR</sequence>
<evidence type="ECO:0000256" key="10">
    <source>
        <dbReference type="ARBA" id="ARBA00022989"/>
    </source>
</evidence>
<keyword evidence="5 17" id="KW-1003">Cell membrane</keyword>
<evidence type="ECO:0000256" key="7">
    <source>
        <dbReference type="ARBA" id="ARBA00022801"/>
    </source>
</evidence>
<dbReference type="AlphaFoldDB" id="F7NMY8"/>
<evidence type="ECO:0000256" key="17">
    <source>
        <dbReference type="HAMAP-Rule" id="MF_01006"/>
    </source>
</evidence>
<keyword evidence="19" id="KW-1185">Reference proteome</keyword>
<proteinExistence type="inferred from homology"/>
<comment type="function">
    <text evidence="17">Catalyzes the dephosphorylation of undecaprenyl diphosphate (UPP). Confers resistance to bacitracin.</text>
</comment>
<dbReference type="EC" id="3.6.1.27" evidence="3 17"/>
<feature type="transmembrane region" description="Helical" evidence="17">
    <location>
        <begin position="147"/>
        <end position="162"/>
    </location>
</feature>
<dbReference type="EMBL" id="AFGF01000196">
    <property type="protein sequence ID" value="EGO62599.1"/>
    <property type="molecule type" value="Genomic_DNA"/>
</dbReference>
<evidence type="ECO:0000313" key="19">
    <source>
        <dbReference type="Proteomes" id="UP000003240"/>
    </source>
</evidence>
<organism evidence="18 19">
    <name type="scientific">Acetonema longum DSM 6540</name>
    <dbReference type="NCBI Taxonomy" id="1009370"/>
    <lineage>
        <taxon>Bacteria</taxon>
        <taxon>Bacillati</taxon>
        <taxon>Bacillota</taxon>
        <taxon>Negativicutes</taxon>
        <taxon>Acetonemataceae</taxon>
        <taxon>Acetonema</taxon>
    </lineage>
</organism>
<comment type="miscellaneous">
    <text evidence="17">Bacitracin is thought to be involved in the inhibition of peptidoglycan synthesis by sequestering undecaprenyl diphosphate, thereby reducing the pool of lipid carrier available.</text>
</comment>
<evidence type="ECO:0000256" key="14">
    <source>
        <dbReference type="ARBA" id="ARBA00032707"/>
    </source>
</evidence>
<feature type="transmembrane region" description="Helical" evidence="17">
    <location>
        <begin position="83"/>
        <end position="100"/>
    </location>
</feature>
<keyword evidence="8 17" id="KW-0133">Cell shape</keyword>
<dbReference type="STRING" id="1009370.ALO_17356"/>
<dbReference type="Proteomes" id="UP000003240">
    <property type="component" value="Unassembled WGS sequence"/>
</dbReference>
<evidence type="ECO:0000256" key="13">
    <source>
        <dbReference type="ARBA" id="ARBA00023316"/>
    </source>
</evidence>
<keyword evidence="9 17" id="KW-0573">Peptidoglycan synthesis</keyword>
<feature type="transmembrane region" description="Helical" evidence="17">
    <location>
        <begin position="182"/>
        <end position="203"/>
    </location>
</feature>
<dbReference type="InterPro" id="IPR003824">
    <property type="entry name" value="UppP"/>
</dbReference>
<dbReference type="HAMAP" id="MF_01006">
    <property type="entry name" value="Undec_diphosphatase"/>
    <property type="match status" value="1"/>
</dbReference>
<dbReference type="GO" id="GO:0008360">
    <property type="term" value="P:regulation of cell shape"/>
    <property type="evidence" value="ECO:0007669"/>
    <property type="project" value="UniProtKB-KW"/>
</dbReference>
<evidence type="ECO:0000256" key="5">
    <source>
        <dbReference type="ARBA" id="ARBA00022475"/>
    </source>
</evidence>
<evidence type="ECO:0000256" key="4">
    <source>
        <dbReference type="ARBA" id="ARBA00021581"/>
    </source>
</evidence>
<evidence type="ECO:0000256" key="16">
    <source>
        <dbReference type="ARBA" id="ARBA00047594"/>
    </source>
</evidence>
<dbReference type="NCBIfam" id="NF001389">
    <property type="entry name" value="PRK00281.1-2"/>
    <property type="match status" value="1"/>
</dbReference>
<evidence type="ECO:0000256" key="12">
    <source>
        <dbReference type="ARBA" id="ARBA00023251"/>
    </source>
</evidence>
<reference evidence="18 19" key="1">
    <citation type="journal article" date="2011" name="EMBO J.">
        <title>Structural diversity of bacterial flagellar motors.</title>
        <authorList>
            <person name="Chen S."/>
            <person name="Beeby M."/>
            <person name="Murphy G.E."/>
            <person name="Leadbetter J.R."/>
            <person name="Hendrixson D.R."/>
            <person name="Briegel A."/>
            <person name="Li Z."/>
            <person name="Shi J."/>
            <person name="Tocheva E.I."/>
            <person name="Muller A."/>
            <person name="Dobro M.J."/>
            <person name="Jensen G.J."/>
        </authorList>
    </citation>
    <scope>NUCLEOTIDE SEQUENCE [LARGE SCALE GENOMIC DNA]</scope>
    <source>
        <strain evidence="18 19">DSM 6540</strain>
    </source>
</reference>
<dbReference type="OrthoDB" id="9808289at2"/>
<evidence type="ECO:0000256" key="9">
    <source>
        <dbReference type="ARBA" id="ARBA00022984"/>
    </source>
</evidence>
<gene>
    <name evidence="17" type="primary">uppP</name>
    <name evidence="18" type="ORF">ALO_17356</name>
</gene>
<comment type="subcellular location">
    <subcellularLocation>
        <location evidence="1 17">Cell membrane</location>
        <topology evidence="1 17">Multi-pass membrane protein</topology>
    </subcellularLocation>
</comment>
<keyword evidence="12 17" id="KW-0046">Antibiotic resistance</keyword>
<evidence type="ECO:0000256" key="6">
    <source>
        <dbReference type="ARBA" id="ARBA00022692"/>
    </source>
</evidence>
<dbReference type="GO" id="GO:0046677">
    <property type="term" value="P:response to antibiotic"/>
    <property type="evidence" value="ECO:0007669"/>
    <property type="project" value="UniProtKB-UniRule"/>
</dbReference>
<keyword evidence="6 17" id="KW-0812">Transmembrane</keyword>
<evidence type="ECO:0000256" key="3">
    <source>
        <dbReference type="ARBA" id="ARBA00012374"/>
    </source>
</evidence>
<accession>F7NMY8</accession>
<dbReference type="GO" id="GO:0071555">
    <property type="term" value="P:cell wall organization"/>
    <property type="evidence" value="ECO:0007669"/>
    <property type="project" value="UniProtKB-KW"/>
</dbReference>
<feature type="transmembrane region" description="Helical" evidence="17">
    <location>
        <begin position="106"/>
        <end position="126"/>
    </location>
</feature>
<name>F7NMY8_9FIRM</name>
<feature type="transmembrane region" description="Helical" evidence="17">
    <location>
        <begin position="42"/>
        <end position="62"/>
    </location>
</feature>
<dbReference type="Pfam" id="PF02673">
    <property type="entry name" value="BacA"/>
    <property type="match status" value="1"/>
</dbReference>
<keyword evidence="11 17" id="KW-0472">Membrane</keyword>
<dbReference type="GO" id="GO:0050380">
    <property type="term" value="F:undecaprenyl-diphosphatase activity"/>
    <property type="evidence" value="ECO:0007669"/>
    <property type="project" value="UniProtKB-UniRule"/>
</dbReference>
<dbReference type="eggNOG" id="COG1968">
    <property type="taxonomic scope" value="Bacteria"/>
</dbReference>
<dbReference type="PANTHER" id="PTHR30622">
    <property type="entry name" value="UNDECAPRENYL-DIPHOSPHATASE"/>
    <property type="match status" value="1"/>
</dbReference>
<evidence type="ECO:0000256" key="8">
    <source>
        <dbReference type="ARBA" id="ARBA00022960"/>
    </source>
</evidence>
<dbReference type="GO" id="GO:0009252">
    <property type="term" value="P:peptidoglycan biosynthetic process"/>
    <property type="evidence" value="ECO:0007669"/>
    <property type="project" value="UniProtKB-KW"/>
</dbReference>
<evidence type="ECO:0000256" key="15">
    <source>
        <dbReference type="ARBA" id="ARBA00032932"/>
    </source>
</evidence>
<evidence type="ECO:0000256" key="1">
    <source>
        <dbReference type="ARBA" id="ARBA00004651"/>
    </source>
</evidence>
<dbReference type="NCBIfam" id="TIGR00753">
    <property type="entry name" value="undec_PP_bacA"/>
    <property type="match status" value="1"/>
</dbReference>
<keyword evidence="10 17" id="KW-1133">Transmembrane helix</keyword>
<comment type="catalytic activity">
    <reaction evidence="16 17">
        <text>di-trans,octa-cis-undecaprenyl diphosphate + H2O = di-trans,octa-cis-undecaprenyl phosphate + phosphate + H(+)</text>
        <dbReference type="Rhea" id="RHEA:28094"/>
        <dbReference type="ChEBI" id="CHEBI:15377"/>
        <dbReference type="ChEBI" id="CHEBI:15378"/>
        <dbReference type="ChEBI" id="CHEBI:43474"/>
        <dbReference type="ChEBI" id="CHEBI:58405"/>
        <dbReference type="ChEBI" id="CHEBI:60392"/>
        <dbReference type="EC" id="3.6.1.27"/>
    </reaction>
</comment>
<keyword evidence="7 17" id="KW-0378">Hydrolase</keyword>
<evidence type="ECO:0000256" key="11">
    <source>
        <dbReference type="ARBA" id="ARBA00023136"/>
    </source>
</evidence>
<feature type="transmembrane region" description="Helical" evidence="17">
    <location>
        <begin position="247"/>
        <end position="263"/>
    </location>
</feature>
<feature type="transmembrane region" description="Helical" evidence="17">
    <location>
        <begin position="215"/>
        <end position="235"/>
    </location>
</feature>
<comment type="caution">
    <text evidence="18">The sequence shown here is derived from an EMBL/GenBank/DDBJ whole genome shotgun (WGS) entry which is preliminary data.</text>
</comment>